<evidence type="ECO:0000313" key="4">
    <source>
        <dbReference type="Proteomes" id="UP000050975"/>
    </source>
</evidence>
<evidence type="ECO:0000256" key="1">
    <source>
        <dbReference type="SAM" id="Coils"/>
    </source>
</evidence>
<feature type="transmembrane region" description="Helical" evidence="2">
    <location>
        <begin position="15"/>
        <end position="33"/>
    </location>
</feature>
<keyword evidence="2" id="KW-1133">Transmembrane helix</keyword>
<reference evidence="3 4" key="1">
    <citation type="journal article" date="2015" name="Microbiome">
        <title>Genomic resolution of linkages in carbon, nitrogen, and sulfur cycling among widespread estuary sediment bacteria.</title>
        <authorList>
            <person name="Baker B.J."/>
            <person name="Lazar C.S."/>
            <person name="Teske A.P."/>
            <person name="Dick G.J."/>
        </authorList>
    </citation>
    <scope>NUCLEOTIDE SEQUENCE [LARGE SCALE GENOMIC DNA]</scope>
    <source>
        <strain evidence="3">SM1_77</strain>
    </source>
</reference>
<evidence type="ECO:0008006" key="5">
    <source>
        <dbReference type="Google" id="ProtNLM"/>
    </source>
</evidence>
<protein>
    <recommendedName>
        <fullName evidence="5">DNA double-strand break repair Rad50 ATPase</fullName>
    </recommendedName>
</protein>
<proteinExistence type="predicted"/>
<comment type="caution">
    <text evidence="3">The sequence shown here is derived from an EMBL/GenBank/DDBJ whole genome shotgun (WGS) entry which is preliminary data.</text>
</comment>
<evidence type="ECO:0000313" key="3">
    <source>
        <dbReference type="EMBL" id="KPL14147.1"/>
    </source>
</evidence>
<dbReference type="Proteomes" id="UP000050975">
    <property type="component" value="Unassembled WGS sequence"/>
</dbReference>
<organism evidence="3 4">
    <name type="scientific">candidate division WOR_3 bacterium SM1_77</name>
    <dbReference type="NCBI Taxonomy" id="1703778"/>
    <lineage>
        <taxon>Bacteria</taxon>
        <taxon>Bacteria division WOR-3</taxon>
    </lineage>
</organism>
<sequence length="383" mass="44202">AVTATVLALFTRLPILPSIIFLIGAIFTLFLFIRRRELVKKIQVEKHHWLEKAGRVFPDVGSLADLPERIEKIQEEKIRKKTAIEEKVRIIKHLASARSVETIDDEMADLRAKTGLAELADMEEKLSEKRRLETELQKLGASLGQRLHESDPRKWERMIKERQAKQPSSDVDLEGEKDLRSEQHEVQLVIDRLTTEIRLFRDVEQAKVGIADDREAFQEYEVLERKLRDYELEREAALAARKILGNISGELDEFIGGILHGENGLSEYFRTVTDRYAEVCVERRNFLVVDKKGNKFSLENLSSGAQDQLLLCFRMAALRKVYPKGTFLILDDAFIFADWQRRKRLAQLLRKFVEQGNQVIYLTSDDHTRDLFSDLGAKIISLA</sequence>
<dbReference type="InterPro" id="IPR027417">
    <property type="entry name" value="P-loop_NTPase"/>
</dbReference>
<keyword evidence="1" id="KW-0175">Coiled coil</keyword>
<dbReference type="PANTHER" id="PTHR41259:SF1">
    <property type="entry name" value="DOUBLE-STRAND BREAK REPAIR RAD50 ATPASE, PUTATIVE-RELATED"/>
    <property type="match status" value="1"/>
</dbReference>
<dbReference type="EMBL" id="LJVE01000064">
    <property type="protein sequence ID" value="KPL14147.1"/>
    <property type="molecule type" value="Genomic_DNA"/>
</dbReference>
<feature type="coiled-coil region" evidence="1">
    <location>
        <begin position="213"/>
        <end position="240"/>
    </location>
</feature>
<evidence type="ECO:0000256" key="2">
    <source>
        <dbReference type="SAM" id="Phobius"/>
    </source>
</evidence>
<gene>
    <name evidence="3" type="ORF">AMJ74_03940</name>
</gene>
<dbReference type="SUPFAM" id="SSF52540">
    <property type="entry name" value="P-loop containing nucleoside triphosphate hydrolases"/>
    <property type="match status" value="1"/>
</dbReference>
<dbReference type="PANTHER" id="PTHR41259">
    <property type="entry name" value="DOUBLE-STRAND BREAK REPAIR RAD50 ATPASE, PUTATIVE-RELATED"/>
    <property type="match status" value="1"/>
</dbReference>
<keyword evidence="2" id="KW-0472">Membrane</keyword>
<name>A0A0S8JY67_UNCW3</name>
<dbReference type="Gene3D" id="3.40.50.300">
    <property type="entry name" value="P-loop containing nucleotide triphosphate hydrolases"/>
    <property type="match status" value="1"/>
</dbReference>
<feature type="non-terminal residue" evidence="3">
    <location>
        <position position="1"/>
    </location>
</feature>
<accession>A0A0S8JY67</accession>
<dbReference type="CDD" id="cd00267">
    <property type="entry name" value="ABC_ATPase"/>
    <property type="match status" value="1"/>
</dbReference>
<dbReference type="AlphaFoldDB" id="A0A0S8JY67"/>
<keyword evidence="2" id="KW-0812">Transmembrane</keyword>